<dbReference type="Gene3D" id="3.40.50.300">
    <property type="entry name" value="P-loop containing nucleotide triphosphate hydrolases"/>
    <property type="match status" value="1"/>
</dbReference>
<dbReference type="FunFam" id="3.40.50.300:FF:000418">
    <property type="entry name" value="Iron-sulfur cluster carrier protein"/>
    <property type="match status" value="1"/>
</dbReference>
<evidence type="ECO:0000256" key="5">
    <source>
        <dbReference type="ARBA" id="ARBA00023014"/>
    </source>
</evidence>
<evidence type="ECO:0000313" key="9">
    <source>
        <dbReference type="EMBL" id="ALF59088.1"/>
    </source>
</evidence>
<dbReference type="InterPro" id="IPR000808">
    <property type="entry name" value="Mrp-like_CS"/>
</dbReference>
<dbReference type="GO" id="GO:0051539">
    <property type="term" value="F:4 iron, 4 sulfur cluster binding"/>
    <property type="evidence" value="ECO:0007669"/>
    <property type="project" value="TreeGrafter"/>
</dbReference>
<keyword evidence="2 7" id="KW-0547">Nucleotide-binding</keyword>
<dbReference type="GO" id="GO:0005829">
    <property type="term" value="C:cytosol"/>
    <property type="evidence" value="ECO:0007669"/>
    <property type="project" value="TreeGrafter"/>
</dbReference>
<dbReference type="GO" id="GO:0046872">
    <property type="term" value="F:metal ion binding"/>
    <property type="evidence" value="ECO:0007669"/>
    <property type="project" value="UniProtKB-KW"/>
</dbReference>
<evidence type="ECO:0000256" key="1">
    <source>
        <dbReference type="ARBA" id="ARBA00022723"/>
    </source>
</evidence>
<dbReference type="KEGG" id="pur:AOC03_02685"/>
<name>A0A0M5MKS6_9GAMM</name>
<reference evidence="9 10" key="1">
    <citation type="submission" date="2015-09" db="EMBL/GenBank/DDBJ databases">
        <title>Complete genome of Psychrobacter urativorans R10.10B.</title>
        <authorList>
            <person name="See-Too W.S."/>
            <person name="Chan K.G."/>
        </authorList>
    </citation>
    <scope>NUCLEOTIDE SEQUENCE [LARGE SCALE GENOMIC DNA]</scope>
    <source>
        <strain evidence="9 10">R10.10B</strain>
    </source>
</reference>
<dbReference type="InterPro" id="IPR027417">
    <property type="entry name" value="P-loop_NTPase"/>
</dbReference>
<dbReference type="GO" id="GO:0005524">
    <property type="term" value="F:ATP binding"/>
    <property type="evidence" value="ECO:0007669"/>
    <property type="project" value="UniProtKB-UniRule"/>
</dbReference>
<evidence type="ECO:0000256" key="2">
    <source>
        <dbReference type="ARBA" id="ARBA00022741"/>
    </source>
</evidence>
<dbReference type="GO" id="GO:0016887">
    <property type="term" value="F:ATP hydrolysis activity"/>
    <property type="evidence" value="ECO:0007669"/>
    <property type="project" value="UniProtKB-UniRule"/>
</dbReference>
<comment type="similarity">
    <text evidence="6 7">Belongs to the Mrp/NBP35 ATP-binding proteins family.</text>
</comment>
<dbReference type="Pfam" id="PF10609">
    <property type="entry name" value="ParA"/>
    <property type="match status" value="1"/>
</dbReference>
<sequence length="405" mass="43575">MFNFIKKISSSKSETPQQQAALDSAIDKVLSSYQVDKMSIATMVTGLKRDGDELTLDLRLPVGCDPEIIQQELGSLLHMHGIKAIHMNVRLPAPAKGAESTLPKQMPKTTDAMSHKPTVATKPKTEAEPPITKAAPTQASLSPHPHIRHIIVVASGKGGVGKSTTTVNIALALQKLGNRVGVLDADIYGPSMPAMLGVANVKPELENEQFVPIDAHGLAMLSIGSLLEGDSVPVAWRGPKATGALMQLYNQTNWPQLDYLVIDMPPGTGDIQLTLAQRIPVTGAVIVTTPQHIALLDAQKGIEMFNKTHIPVLGVVENMALHTCSNCQHTEAIFGEGGGERIAEQYRVPLLGQLPLASGIRAQVDKGEPSVLVNDEFAPYYISIAKNIEVNIEKFAKPVDDKRIF</sequence>
<evidence type="ECO:0000256" key="8">
    <source>
        <dbReference type="SAM" id="MobiDB-lite"/>
    </source>
</evidence>
<evidence type="ECO:0000313" key="10">
    <source>
        <dbReference type="Proteomes" id="UP000059847"/>
    </source>
</evidence>
<dbReference type="InterPro" id="IPR044304">
    <property type="entry name" value="NUBPL-like"/>
</dbReference>
<accession>A0A0M5MKS6</accession>
<dbReference type="EMBL" id="CP012678">
    <property type="protein sequence ID" value="ALF59088.1"/>
    <property type="molecule type" value="Genomic_DNA"/>
</dbReference>
<evidence type="ECO:0000256" key="3">
    <source>
        <dbReference type="ARBA" id="ARBA00022840"/>
    </source>
</evidence>
<feature type="binding site" evidence="7">
    <location>
        <begin position="156"/>
        <end position="163"/>
    </location>
    <ligand>
        <name>ATP</name>
        <dbReference type="ChEBI" id="CHEBI:30616"/>
    </ligand>
</feature>
<dbReference type="CDD" id="cd02037">
    <property type="entry name" value="Mrp_NBP35"/>
    <property type="match status" value="1"/>
</dbReference>
<proteinExistence type="inferred from homology"/>
<evidence type="ECO:0000256" key="4">
    <source>
        <dbReference type="ARBA" id="ARBA00023004"/>
    </source>
</evidence>
<evidence type="ECO:0000256" key="7">
    <source>
        <dbReference type="HAMAP-Rule" id="MF_02040"/>
    </source>
</evidence>
<dbReference type="GO" id="GO:0140663">
    <property type="term" value="F:ATP-dependent FeS chaperone activity"/>
    <property type="evidence" value="ECO:0007669"/>
    <property type="project" value="InterPro"/>
</dbReference>
<dbReference type="STRING" id="45610.AOC03_02685"/>
<dbReference type="RefSeq" id="WP_062533483.1">
    <property type="nucleotide sequence ID" value="NZ_CP012678.1"/>
</dbReference>
<keyword evidence="7" id="KW-0378">Hydrolase</keyword>
<dbReference type="AlphaFoldDB" id="A0A0M5MKS6"/>
<dbReference type="PANTHER" id="PTHR42961:SF2">
    <property type="entry name" value="IRON-SULFUR PROTEIN NUBPL"/>
    <property type="match status" value="1"/>
</dbReference>
<dbReference type="InterPro" id="IPR033756">
    <property type="entry name" value="YlxH/NBP35"/>
</dbReference>
<dbReference type="PANTHER" id="PTHR42961">
    <property type="entry name" value="IRON-SULFUR PROTEIN NUBPL"/>
    <property type="match status" value="1"/>
</dbReference>
<feature type="region of interest" description="Disordered" evidence="8">
    <location>
        <begin position="96"/>
        <end position="130"/>
    </location>
</feature>
<gene>
    <name evidence="9" type="ORF">AOC03_02685</name>
</gene>
<dbReference type="SUPFAM" id="SSF52540">
    <property type="entry name" value="P-loop containing nucleoside triphosphate hydrolases"/>
    <property type="match status" value="1"/>
</dbReference>
<dbReference type="Proteomes" id="UP000059847">
    <property type="component" value="Chromosome"/>
</dbReference>
<dbReference type="PROSITE" id="PS01215">
    <property type="entry name" value="MRP"/>
    <property type="match status" value="1"/>
</dbReference>
<dbReference type="NCBIfam" id="NF008669">
    <property type="entry name" value="PRK11670.1"/>
    <property type="match status" value="1"/>
</dbReference>
<keyword evidence="1 7" id="KW-0479">Metal-binding</keyword>
<dbReference type="OrthoDB" id="9809679at2"/>
<dbReference type="InterPro" id="IPR019591">
    <property type="entry name" value="Mrp/NBP35_ATP-bd"/>
</dbReference>
<keyword evidence="3 7" id="KW-0067">ATP-binding</keyword>
<evidence type="ECO:0000256" key="6">
    <source>
        <dbReference type="ARBA" id="ARBA00024036"/>
    </source>
</evidence>
<keyword evidence="10" id="KW-1185">Reference proteome</keyword>
<protein>
    <recommendedName>
        <fullName evidence="7">Iron-sulfur cluster carrier protein</fullName>
    </recommendedName>
</protein>
<dbReference type="HAMAP" id="MF_02040">
    <property type="entry name" value="Mrp_NBP35"/>
    <property type="match status" value="1"/>
</dbReference>
<dbReference type="GO" id="GO:0016226">
    <property type="term" value="P:iron-sulfur cluster assembly"/>
    <property type="evidence" value="ECO:0007669"/>
    <property type="project" value="InterPro"/>
</dbReference>
<comment type="subunit">
    <text evidence="7">Homodimer.</text>
</comment>
<comment type="function">
    <text evidence="7">Binds and transfers iron-sulfur (Fe-S) clusters to target apoproteins. Can hydrolyze ATP.</text>
</comment>
<organism evidence="9 10">
    <name type="scientific">Psychrobacter urativorans</name>
    <dbReference type="NCBI Taxonomy" id="45610"/>
    <lineage>
        <taxon>Bacteria</taxon>
        <taxon>Pseudomonadati</taxon>
        <taxon>Pseudomonadota</taxon>
        <taxon>Gammaproteobacteria</taxon>
        <taxon>Moraxellales</taxon>
        <taxon>Moraxellaceae</taxon>
        <taxon>Psychrobacter</taxon>
    </lineage>
</organism>
<keyword evidence="5 7" id="KW-0411">Iron-sulfur</keyword>
<keyword evidence="4 7" id="KW-0408">Iron</keyword>